<feature type="transmembrane region" description="Helical" evidence="6">
    <location>
        <begin position="87"/>
        <end position="106"/>
    </location>
</feature>
<reference evidence="8 9" key="2">
    <citation type="submission" date="2017-08" db="EMBL/GenBank/DDBJ databases">
        <authorList>
            <person name="de Groot N.N."/>
        </authorList>
    </citation>
    <scope>NUCLEOTIDE SEQUENCE [LARGE SCALE GENOMIC DNA]</scope>
    <source>
        <strain evidence="8">Orrdi1</strain>
    </source>
</reference>
<dbReference type="GO" id="GO:0016020">
    <property type="term" value="C:membrane"/>
    <property type="evidence" value="ECO:0007669"/>
    <property type="project" value="UniProtKB-SubCell"/>
</dbReference>
<evidence type="ECO:0000256" key="4">
    <source>
        <dbReference type="ARBA" id="ARBA00022989"/>
    </source>
</evidence>
<dbReference type="OrthoDB" id="9812189at2"/>
<name>A0A1C3K7H4_9BURK</name>
<dbReference type="InterPro" id="IPR011701">
    <property type="entry name" value="MFS"/>
</dbReference>
<feature type="transmembrane region" description="Helical" evidence="6">
    <location>
        <begin position="315"/>
        <end position="336"/>
    </location>
</feature>
<dbReference type="GO" id="GO:0022857">
    <property type="term" value="F:transmembrane transporter activity"/>
    <property type="evidence" value="ECO:0007669"/>
    <property type="project" value="InterPro"/>
</dbReference>
<feature type="transmembrane region" description="Helical" evidence="6">
    <location>
        <begin position="12"/>
        <end position="42"/>
    </location>
</feature>
<evidence type="ECO:0000256" key="1">
    <source>
        <dbReference type="ARBA" id="ARBA00004141"/>
    </source>
</evidence>
<feature type="transmembrane region" description="Helical" evidence="6">
    <location>
        <begin position="156"/>
        <end position="175"/>
    </location>
</feature>
<accession>A0A1C3K7H4</accession>
<protein>
    <submittedName>
        <fullName evidence="7">AmpG permease</fullName>
    </submittedName>
</protein>
<feature type="transmembrane region" description="Helical" evidence="6">
    <location>
        <begin position="287"/>
        <end position="309"/>
    </location>
</feature>
<gene>
    <name evidence="7" type="ORF">ODI_03894</name>
    <name evidence="8" type="ORF">ODI_R2531</name>
</gene>
<dbReference type="EMBL" id="FLRC01000053">
    <property type="protein sequence ID" value="SBT27307.1"/>
    <property type="molecule type" value="Genomic_DNA"/>
</dbReference>
<keyword evidence="4 6" id="KW-1133">Transmembrane helix</keyword>
<dbReference type="PANTHER" id="PTHR12778:SF10">
    <property type="entry name" value="MAJOR FACILITATOR SUPERFAMILY DOMAIN-CONTAINING PROTEIN 3"/>
    <property type="match status" value="1"/>
</dbReference>
<evidence type="ECO:0000256" key="2">
    <source>
        <dbReference type="ARBA" id="ARBA00022448"/>
    </source>
</evidence>
<evidence type="ECO:0000313" key="7">
    <source>
        <dbReference type="EMBL" id="SBT27307.1"/>
    </source>
</evidence>
<evidence type="ECO:0000313" key="8">
    <source>
        <dbReference type="EMBL" id="SOE50138.1"/>
    </source>
</evidence>
<comment type="subcellular location">
    <subcellularLocation>
        <location evidence="1">Membrane</location>
        <topology evidence="1">Multi-pass membrane protein</topology>
    </subcellularLocation>
</comment>
<dbReference type="AlphaFoldDB" id="A0A1C3K7H4"/>
<dbReference type="SUPFAM" id="SSF103473">
    <property type="entry name" value="MFS general substrate transporter"/>
    <property type="match status" value="1"/>
</dbReference>
<evidence type="ECO:0000256" key="5">
    <source>
        <dbReference type="ARBA" id="ARBA00023136"/>
    </source>
</evidence>
<dbReference type="PANTHER" id="PTHR12778">
    <property type="entry name" value="SOLUTE CARRIER FAMILY 33 ACETYL-COA TRANSPORTER -RELATED"/>
    <property type="match status" value="1"/>
</dbReference>
<feature type="transmembrane region" description="Helical" evidence="6">
    <location>
        <begin position="224"/>
        <end position="247"/>
    </location>
</feature>
<organism evidence="7 9">
    <name type="scientific">Orrella dioscoreae</name>
    <dbReference type="NCBI Taxonomy" id="1851544"/>
    <lineage>
        <taxon>Bacteria</taxon>
        <taxon>Pseudomonadati</taxon>
        <taxon>Pseudomonadota</taxon>
        <taxon>Betaproteobacteria</taxon>
        <taxon>Burkholderiales</taxon>
        <taxon>Alcaligenaceae</taxon>
        <taxon>Orrella</taxon>
    </lineage>
</organism>
<keyword evidence="2" id="KW-0813">Transport</keyword>
<feature type="transmembrane region" description="Helical" evidence="6">
    <location>
        <begin position="54"/>
        <end position="75"/>
    </location>
</feature>
<feature type="transmembrane region" description="Helical" evidence="6">
    <location>
        <begin position="112"/>
        <end position="135"/>
    </location>
</feature>
<dbReference type="KEGG" id="odi:ODI_R2531"/>
<dbReference type="InterPro" id="IPR036259">
    <property type="entry name" value="MFS_trans_sf"/>
</dbReference>
<dbReference type="Gene3D" id="1.20.1250.20">
    <property type="entry name" value="MFS general substrate transporter like domains"/>
    <property type="match status" value="2"/>
</dbReference>
<dbReference type="Pfam" id="PF07690">
    <property type="entry name" value="MFS_1"/>
    <property type="match status" value="1"/>
</dbReference>
<feature type="transmembrane region" description="Helical" evidence="6">
    <location>
        <begin position="253"/>
        <end position="275"/>
    </location>
</feature>
<reference evidence="7 9" key="1">
    <citation type="submission" date="2016-06" db="EMBL/GenBank/DDBJ databases">
        <authorList>
            <person name="Kjaerup R.B."/>
            <person name="Dalgaard T.S."/>
            <person name="Juul-Madsen H.R."/>
        </authorList>
    </citation>
    <scope>NUCLEOTIDE SEQUENCE [LARGE SCALE GENOMIC DNA]</scope>
    <source>
        <strain evidence="7">Orrdi1</strain>
    </source>
</reference>
<dbReference type="Proteomes" id="UP000078558">
    <property type="component" value="Chromosome I"/>
</dbReference>
<keyword evidence="3 6" id="KW-0812">Transmembrane</keyword>
<evidence type="ECO:0000256" key="6">
    <source>
        <dbReference type="SAM" id="Phobius"/>
    </source>
</evidence>
<keyword evidence="9" id="KW-1185">Reference proteome</keyword>
<evidence type="ECO:0000256" key="3">
    <source>
        <dbReference type="ARBA" id="ARBA00022692"/>
    </source>
</evidence>
<dbReference type="InterPro" id="IPR004752">
    <property type="entry name" value="AmpG_permease/AT-1"/>
</dbReference>
<dbReference type="STRING" id="1851544.ODI_03894"/>
<dbReference type="EMBL" id="LT907988">
    <property type="protein sequence ID" value="SOE50138.1"/>
    <property type="molecule type" value="Genomic_DNA"/>
</dbReference>
<proteinExistence type="predicted"/>
<evidence type="ECO:0000313" key="9">
    <source>
        <dbReference type="Proteomes" id="UP000078558"/>
    </source>
</evidence>
<feature type="transmembrane region" description="Helical" evidence="6">
    <location>
        <begin position="379"/>
        <end position="401"/>
    </location>
</feature>
<sequence>MAGMRAPVGAPSSAAIIMAIAGVYVGQSVIAGLTIIGLPAVLRDAGASLERIGLLYITVLPWSLKFLWAPAVDRFRLPAVGGDRSNLVVLVGNALCALGLAIAGLLGESLLSQVACLSFVAFVAATTDIACDGYAVEHLPRRHHGWGNAAQVGSSYLGSAIGAGLFLVLVAQLGWRSACFAMAALVLVLGLPFSLGLGRGNAVGTRSHRPMLLAAFARPEMRDAIVATALFVAAQKWGLAMLGPFLVDQGFSLSMIGVLNGAGSVVLGLSGAVSGGACVRYLGPAKVLAISLLAQAVLLACLAAIALGMDAPLQVIVSVALMASSGVMSFGFVALYSQFMRLADPRQAGVDFTILQCTDGIVTMVGGVAVGWLAERLGYGAIFGAASGVALASILIIFRLFGRIGMREPLTPK</sequence>
<feature type="transmembrane region" description="Helical" evidence="6">
    <location>
        <begin position="181"/>
        <end position="203"/>
    </location>
</feature>
<keyword evidence="5 6" id="KW-0472">Membrane</keyword>
<feature type="transmembrane region" description="Helical" evidence="6">
    <location>
        <begin position="348"/>
        <end position="373"/>
    </location>
</feature>